<proteinExistence type="predicted"/>
<name>A0ABP8KF32_9MICO</name>
<gene>
    <name evidence="2" type="ORF">GCM10023168_18940</name>
</gene>
<organism evidence="2 3">
    <name type="scientific">Fodinibacter luteus</name>
    <dbReference type="NCBI Taxonomy" id="552064"/>
    <lineage>
        <taxon>Bacteria</taxon>
        <taxon>Bacillati</taxon>
        <taxon>Actinomycetota</taxon>
        <taxon>Actinomycetes</taxon>
        <taxon>Micrococcales</taxon>
        <taxon>Intrasporangiaceae</taxon>
        <taxon>Fodinibacter (ex Wang et al. 2009)</taxon>
    </lineage>
</organism>
<dbReference type="InterPro" id="IPR029055">
    <property type="entry name" value="Ntn_hydrolases_N"/>
</dbReference>
<reference evidence="3" key="1">
    <citation type="journal article" date="2019" name="Int. J. Syst. Evol. Microbiol.">
        <title>The Global Catalogue of Microorganisms (GCM) 10K type strain sequencing project: providing services to taxonomists for standard genome sequencing and annotation.</title>
        <authorList>
            <consortium name="The Broad Institute Genomics Platform"/>
            <consortium name="The Broad Institute Genome Sequencing Center for Infectious Disease"/>
            <person name="Wu L."/>
            <person name="Ma J."/>
        </authorList>
    </citation>
    <scope>NUCLEOTIDE SEQUENCE [LARGE SCALE GENOMIC DNA]</scope>
    <source>
        <strain evidence="3">JCM 17809</strain>
    </source>
</reference>
<dbReference type="Pfam" id="PF08823">
    <property type="entry name" value="PG_binding_2"/>
    <property type="match status" value="1"/>
</dbReference>
<dbReference type="Proteomes" id="UP001500945">
    <property type="component" value="Unassembled WGS sequence"/>
</dbReference>
<accession>A0ABP8KF32</accession>
<sequence>MTFSIVARDGDAWGVAVASRFLAVGAIVPAVRPGVGAVATQSLARLAYRDEVLDALGVGTDVTTALEAAVAADDGRALRQVGAVGVTGAATYTGVQCLPHAGGIAAGDDRCAYAIQGNVLGGPEVLEAMEAAWLGSPGEPLDARLLAALLAGDAAGGDSRGRQSAALVAHAPGAGYDGCGVLADLRVDDHPDAPRELARLHELATLVFGTPQDVLPLDDGLREEVAAALTVLGHGGPDVEAALDAWMSVANLENRRSPGGIDSRVLDELRRAVEG</sequence>
<evidence type="ECO:0000259" key="1">
    <source>
        <dbReference type="Pfam" id="PF08823"/>
    </source>
</evidence>
<dbReference type="PANTHER" id="PTHR39328">
    <property type="entry name" value="BLL2871 PROTEIN"/>
    <property type="match status" value="1"/>
</dbReference>
<evidence type="ECO:0000313" key="3">
    <source>
        <dbReference type="Proteomes" id="UP001500945"/>
    </source>
</evidence>
<dbReference type="Gene3D" id="3.60.20.10">
    <property type="entry name" value="Glutamine Phosphoribosylpyrophosphate, subunit 1, domain 1"/>
    <property type="match status" value="1"/>
</dbReference>
<dbReference type="InterPro" id="IPR010430">
    <property type="entry name" value="DUF1028"/>
</dbReference>
<keyword evidence="3" id="KW-1185">Reference proteome</keyword>
<evidence type="ECO:0000313" key="2">
    <source>
        <dbReference type="EMBL" id="GAA4405337.1"/>
    </source>
</evidence>
<protein>
    <submittedName>
        <fullName evidence="2">DUF1028 domain-containing protein</fullName>
    </submittedName>
</protein>
<dbReference type="Pfam" id="PF06267">
    <property type="entry name" value="DUF1028"/>
    <property type="match status" value="1"/>
</dbReference>
<dbReference type="PANTHER" id="PTHR39328:SF1">
    <property type="entry name" value="BLL2871 PROTEIN"/>
    <property type="match status" value="1"/>
</dbReference>
<comment type="caution">
    <text evidence="2">The sequence shown here is derived from an EMBL/GenBank/DDBJ whole genome shotgun (WGS) entry which is preliminary data.</text>
</comment>
<dbReference type="InterPro" id="IPR014927">
    <property type="entry name" value="PG-bd_2"/>
</dbReference>
<dbReference type="RefSeq" id="WP_345205038.1">
    <property type="nucleotide sequence ID" value="NZ_BAABGM010000012.1"/>
</dbReference>
<dbReference type="EMBL" id="BAABGM010000012">
    <property type="protein sequence ID" value="GAA4405337.1"/>
    <property type="molecule type" value="Genomic_DNA"/>
</dbReference>
<dbReference type="SUPFAM" id="SSF56235">
    <property type="entry name" value="N-terminal nucleophile aminohydrolases (Ntn hydrolases)"/>
    <property type="match status" value="1"/>
</dbReference>
<feature type="domain" description="Putative peptidoglycan binding" evidence="1">
    <location>
        <begin position="210"/>
        <end position="266"/>
    </location>
</feature>